<accession>A0AA38MTT2</accession>
<organism evidence="1 2">
    <name type="scientific">Zophobas morio</name>
    <dbReference type="NCBI Taxonomy" id="2755281"/>
    <lineage>
        <taxon>Eukaryota</taxon>
        <taxon>Metazoa</taxon>
        <taxon>Ecdysozoa</taxon>
        <taxon>Arthropoda</taxon>
        <taxon>Hexapoda</taxon>
        <taxon>Insecta</taxon>
        <taxon>Pterygota</taxon>
        <taxon>Neoptera</taxon>
        <taxon>Endopterygota</taxon>
        <taxon>Coleoptera</taxon>
        <taxon>Polyphaga</taxon>
        <taxon>Cucujiformia</taxon>
        <taxon>Tenebrionidae</taxon>
        <taxon>Zophobas</taxon>
    </lineage>
</organism>
<comment type="caution">
    <text evidence="1">The sequence shown here is derived from an EMBL/GenBank/DDBJ whole genome shotgun (WGS) entry which is preliminary data.</text>
</comment>
<dbReference type="AlphaFoldDB" id="A0AA38MTT2"/>
<sequence length="98" mass="10919">MIGDSSSVTAAGRRSLKKNLEAEVAMGIPEKPRFQNMSKESMRLKRAHLRERDDSVESSPANVERSQSSCTGIILYIIAVVEFYPTRFLNSIIVTITS</sequence>
<proteinExistence type="predicted"/>
<dbReference type="Proteomes" id="UP001168821">
    <property type="component" value="Unassembled WGS sequence"/>
</dbReference>
<name>A0AA38MTT2_9CUCU</name>
<evidence type="ECO:0000313" key="1">
    <source>
        <dbReference type="EMBL" id="KAJ3666818.1"/>
    </source>
</evidence>
<reference evidence="1" key="1">
    <citation type="journal article" date="2023" name="G3 (Bethesda)">
        <title>Whole genome assemblies of Zophobas morio and Tenebrio molitor.</title>
        <authorList>
            <person name="Kaur S."/>
            <person name="Stinson S.A."/>
            <person name="diCenzo G.C."/>
        </authorList>
    </citation>
    <scope>NUCLEOTIDE SEQUENCE</scope>
    <source>
        <strain evidence="1">QUZm001</strain>
    </source>
</reference>
<dbReference type="EMBL" id="JALNTZ010000001">
    <property type="protein sequence ID" value="KAJ3666818.1"/>
    <property type="molecule type" value="Genomic_DNA"/>
</dbReference>
<gene>
    <name evidence="1" type="ORF">Zmor_002249</name>
</gene>
<keyword evidence="2" id="KW-1185">Reference proteome</keyword>
<protein>
    <submittedName>
        <fullName evidence="1">Uncharacterized protein</fullName>
    </submittedName>
</protein>
<evidence type="ECO:0000313" key="2">
    <source>
        <dbReference type="Proteomes" id="UP001168821"/>
    </source>
</evidence>